<dbReference type="Gene3D" id="3.10.180.10">
    <property type="entry name" value="2,3-Dihydroxybiphenyl 1,2-Dioxygenase, domain 1"/>
    <property type="match status" value="1"/>
</dbReference>
<dbReference type="GeneID" id="34619014"/>
<evidence type="ECO:0000313" key="4">
    <source>
        <dbReference type="RefSeq" id="XP_026189937.1"/>
    </source>
</evidence>
<sequence length="549" mass="60570">MEKLPTIILPIGSDGDVTAASPRTASLGPWDQPKSPSRKSPLRLGGIRLRCSRPQQLVEDFYVKRLGMQELVLGASSGPHPGCALGDDLGAFKASLKESDGVPSWSGSRRTSFASQQSGRIASVGSSPSAQRFVAFEFFSTSEVEEAVMEALELGECSQSQRTSAPNAKTESFSVSANQTLLGVALFCSFSAPQKSWLGNSFGQFVLECVPVQKVQGLYKPYEHHRSDVFSRLSFCVSDVDAAALDLSQHMIRVQPAGQFLNMAYAASFLDPQNFRGRLLQFTSEYKMVSRKAYLSGEGKRFGSLSIEPPSRRRIGGADKDKRSISDVADELLLQNEEVEGTGRSPSALTSSFSSTSSSAASLFQAEREGCLPAPSAEDLKAGESEESFNRCHSIRFDTLPIERLPVLHHIEIVAADLEKALTFYEEVMGMTLIEKKTAHGFGFTLYYLACDTPTQTSYQYWLWLQRFSCICIRANDSSKTHRYRDLDPAECGFLGISFLCPESEEENLLKHFHSKSVNVNYVEDEVYGRKVMLLRDPQNVAIRIVVTN</sequence>
<dbReference type="SUPFAM" id="SSF54593">
    <property type="entry name" value="Glyoxalase/Bleomycin resistance protein/Dihydroxybiphenyl dioxygenase"/>
    <property type="match status" value="1"/>
</dbReference>
<dbReference type="InterPro" id="IPR004360">
    <property type="entry name" value="Glyas_Fos-R_dOase_dom"/>
</dbReference>
<dbReference type="Pfam" id="PF00903">
    <property type="entry name" value="Glyoxalase"/>
    <property type="match status" value="1"/>
</dbReference>
<name>A0A6P6RQW4_9EIME</name>
<dbReference type="Proteomes" id="UP000515125">
    <property type="component" value="Unplaced"/>
</dbReference>
<feature type="domain" description="VOC" evidence="2">
    <location>
        <begin position="407"/>
        <end position="548"/>
    </location>
</feature>
<dbReference type="AlphaFoldDB" id="A0A6P6RQW4"/>
<accession>A0A6P6RQW4</accession>
<keyword evidence="3" id="KW-1185">Reference proteome</keyword>
<feature type="region of interest" description="Disordered" evidence="1">
    <location>
        <begin position="1"/>
        <end position="43"/>
    </location>
</feature>
<dbReference type="InterPro" id="IPR037523">
    <property type="entry name" value="VOC_core"/>
</dbReference>
<dbReference type="PROSITE" id="PS51819">
    <property type="entry name" value="VOC"/>
    <property type="match status" value="1"/>
</dbReference>
<reference evidence="4" key="1">
    <citation type="submission" date="2025-08" db="UniProtKB">
        <authorList>
            <consortium name="RefSeq"/>
        </authorList>
    </citation>
    <scope>IDENTIFICATION</scope>
</reference>
<evidence type="ECO:0000313" key="3">
    <source>
        <dbReference type="Proteomes" id="UP000515125"/>
    </source>
</evidence>
<dbReference type="InterPro" id="IPR029068">
    <property type="entry name" value="Glyas_Bleomycin-R_OHBP_Dase"/>
</dbReference>
<dbReference type="RefSeq" id="XP_026189937.1">
    <property type="nucleotide sequence ID" value="XM_026334152.1"/>
</dbReference>
<evidence type="ECO:0000256" key="1">
    <source>
        <dbReference type="SAM" id="MobiDB-lite"/>
    </source>
</evidence>
<gene>
    <name evidence="4" type="primary">LOC34619014</name>
</gene>
<evidence type="ECO:0000259" key="2">
    <source>
        <dbReference type="PROSITE" id="PS51819"/>
    </source>
</evidence>
<dbReference type="OrthoDB" id="16820at2759"/>
<protein>
    <submittedName>
        <fullName evidence="4">Uncharacterized protein LOC34619014</fullName>
    </submittedName>
</protein>
<organism evidence="3 4">
    <name type="scientific">Cyclospora cayetanensis</name>
    <dbReference type="NCBI Taxonomy" id="88456"/>
    <lineage>
        <taxon>Eukaryota</taxon>
        <taxon>Sar</taxon>
        <taxon>Alveolata</taxon>
        <taxon>Apicomplexa</taxon>
        <taxon>Conoidasida</taxon>
        <taxon>Coccidia</taxon>
        <taxon>Eucoccidiorida</taxon>
        <taxon>Eimeriorina</taxon>
        <taxon>Eimeriidae</taxon>
        <taxon>Cyclospora</taxon>
    </lineage>
</organism>
<proteinExistence type="predicted"/>